<dbReference type="InterPro" id="IPR009057">
    <property type="entry name" value="Homeodomain-like_sf"/>
</dbReference>
<protein>
    <submittedName>
        <fullName evidence="4">AcrR family transcriptional regulator</fullName>
    </submittedName>
</protein>
<evidence type="ECO:0000313" key="5">
    <source>
        <dbReference type="Proteomes" id="UP000541033"/>
    </source>
</evidence>
<evidence type="ECO:0000256" key="2">
    <source>
        <dbReference type="PROSITE-ProRule" id="PRU00335"/>
    </source>
</evidence>
<dbReference type="EMBL" id="JAAMOX010000001">
    <property type="protein sequence ID" value="NIH52745.1"/>
    <property type="molecule type" value="Genomic_DNA"/>
</dbReference>
<dbReference type="PANTHER" id="PTHR30055">
    <property type="entry name" value="HTH-TYPE TRANSCRIPTIONAL REGULATOR RUTR"/>
    <property type="match status" value="1"/>
</dbReference>
<name>A0A7X5QZM7_9MICO</name>
<dbReference type="RefSeq" id="WP_167147739.1">
    <property type="nucleotide sequence ID" value="NZ_JAAMOX010000001.1"/>
</dbReference>
<gene>
    <name evidence="4" type="ORF">FHX76_000613</name>
</gene>
<reference evidence="4 5" key="1">
    <citation type="submission" date="2020-02" db="EMBL/GenBank/DDBJ databases">
        <title>Sequencing the genomes of 1000 actinobacteria strains.</title>
        <authorList>
            <person name="Klenk H.-P."/>
        </authorList>
    </citation>
    <scope>NUCLEOTIDE SEQUENCE [LARGE SCALE GENOMIC DNA]</scope>
    <source>
        <strain evidence="4 5">DSM 27960</strain>
    </source>
</reference>
<dbReference type="GO" id="GO:0003700">
    <property type="term" value="F:DNA-binding transcription factor activity"/>
    <property type="evidence" value="ECO:0007669"/>
    <property type="project" value="TreeGrafter"/>
</dbReference>
<evidence type="ECO:0000259" key="3">
    <source>
        <dbReference type="PROSITE" id="PS50977"/>
    </source>
</evidence>
<dbReference type="SUPFAM" id="SSF48498">
    <property type="entry name" value="Tetracyclin repressor-like, C-terminal domain"/>
    <property type="match status" value="1"/>
</dbReference>
<dbReference type="InterPro" id="IPR036271">
    <property type="entry name" value="Tet_transcr_reg_TetR-rel_C_sf"/>
</dbReference>
<dbReference type="InterPro" id="IPR050109">
    <property type="entry name" value="HTH-type_TetR-like_transc_reg"/>
</dbReference>
<dbReference type="GO" id="GO:0000976">
    <property type="term" value="F:transcription cis-regulatory region binding"/>
    <property type="evidence" value="ECO:0007669"/>
    <property type="project" value="TreeGrafter"/>
</dbReference>
<dbReference type="Gene3D" id="1.10.357.10">
    <property type="entry name" value="Tetracycline Repressor, domain 2"/>
    <property type="match status" value="1"/>
</dbReference>
<dbReference type="PANTHER" id="PTHR30055:SF200">
    <property type="entry name" value="HTH-TYPE TRANSCRIPTIONAL REPRESSOR BDCR"/>
    <property type="match status" value="1"/>
</dbReference>
<dbReference type="Proteomes" id="UP000541033">
    <property type="component" value="Unassembled WGS sequence"/>
</dbReference>
<evidence type="ECO:0000313" key="4">
    <source>
        <dbReference type="EMBL" id="NIH52745.1"/>
    </source>
</evidence>
<keyword evidence="1 2" id="KW-0238">DNA-binding</keyword>
<dbReference type="Pfam" id="PF00440">
    <property type="entry name" value="TetR_N"/>
    <property type="match status" value="1"/>
</dbReference>
<feature type="domain" description="HTH tetR-type" evidence="3">
    <location>
        <begin position="10"/>
        <end position="70"/>
    </location>
</feature>
<dbReference type="InterPro" id="IPR001647">
    <property type="entry name" value="HTH_TetR"/>
</dbReference>
<accession>A0A7X5QZM7</accession>
<proteinExistence type="predicted"/>
<keyword evidence="5" id="KW-1185">Reference proteome</keyword>
<dbReference type="PROSITE" id="PS50977">
    <property type="entry name" value="HTH_TETR_2"/>
    <property type="match status" value="1"/>
</dbReference>
<dbReference type="AlphaFoldDB" id="A0A7X5QZM7"/>
<evidence type="ECO:0000256" key="1">
    <source>
        <dbReference type="ARBA" id="ARBA00023125"/>
    </source>
</evidence>
<feature type="DNA-binding region" description="H-T-H motif" evidence="2">
    <location>
        <begin position="33"/>
        <end position="52"/>
    </location>
</feature>
<dbReference type="SUPFAM" id="SSF46689">
    <property type="entry name" value="Homeodomain-like"/>
    <property type="match status" value="1"/>
</dbReference>
<organism evidence="4 5">
    <name type="scientific">Lysinibacter cavernae</name>
    <dbReference type="NCBI Taxonomy" id="1640652"/>
    <lineage>
        <taxon>Bacteria</taxon>
        <taxon>Bacillati</taxon>
        <taxon>Actinomycetota</taxon>
        <taxon>Actinomycetes</taxon>
        <taxon>Micrococcales</taxon>
        <taxon>Microbacteriaceae</taxon>
        <taxon>Lysinibacter</taxon>
    </lineage>
</organism>
<comment type="caution">
    <text evidence="4">The sequence shown here is derived from an EMBL/GenBank/DDBJ whole genome shotgun (WGS) entry which is preliminary data.</text>
</comment>
<dbReference type="PRINTS" id="PR00455">
    <property type="entry name" value="HTHTETR"/>
</dbReference>
<sequence>MSKASTPRTRPTQARILAAASELFYAEGLAATGIDAVTARAGVAKMSLYNNFASKEELVAAYLEARHAEWLGLYERRAAEATTPQERALAVFDAYADHARFAYPSGFRGCGLLNAAAELPVGHPGRQAVRGHKEQVEALLRDALIDLGTLSADLLDESVEHLALLLEGSMAKAGLEGNDRHILRARRLAQAIVAELTATGSTELSK</sequence>